<reference evidence="2 3" key="1">
    <citation type="submission" date="2018-05" db="EMBL/GenBank/DDBJ databases">
        <title>Genomic Encyclopedia of Type Strains, Phase IV (KMG-IV): sequencing the most valuable type-strain genomes for metagenomic binning, comparative biology and taxonomic classification.</title>
        <authorList>
            <person name="Goeker M."/>
        </authorList>
    </citation>
    <scope>NUCLEOTIDE SEQUENCE [LARGE SCALE GENOMIC DNA]</scope>
    <source>
        <strain evidence="2 3">DSM 44704</strain>
    </source>
</reference>
<evidence type="ECO:0000313" key="3">
    <source>
        <dbReference type="Proteomes" id="UP000247569"/>
    </source>
</evidence>
<organism evidence="2 3">
    <name type="scientific">Nocardia tenerifensis</name>
    <dbReference type="NCBI Taxonomy" id="228006"/>
    <lineage>
        <taxon>Bacteria</taxon>
        <taxon>Bacillati</taxon>
        <taxon>Actinomycetota</taxon>
        <taxon>Actinomycetes</taxon>
        <taxon>Mycobacteriales</taxon>
        <taxon>Nocardiaceae</taxon>
        <taxon>Nocardia</taxon>
    </lineage>
</organism>
<proteinExistence type="predicted"/>
<dbReference type="Proteomes" id="UP000247569">
    <property type="component" value="Unassembled WGS sequence"/>
</dbReference>
<comment type="caution">
    <text evidence="2">The sequence shown here is derived from an EMBL/GenBank/DDBJ whole genome shotgun (WGS) entry which is preliminary data.</text>
</comment>
<feature type="region of interest" description="Disordered" evidence="1">
    <location>
        <begin position="159"/>
        <end position="192"/>
    </location>
</feature>
<evidence type="ECO:0000313" key="2">
    <source>
        <dbReference type="EMBL" id="PXX54934.1"/>
    </source>
</evidence>
<dbReference type="AlphaFoldDB" id="A0A318JTG0"/>
<name>A0A318JTG0_9NOCA</name>
<feature type="compositionally biased region" description="Polar residues" evidence="1">
    <location>
        <begin position="175"/>
        <end position="191"/>
    </location>
</feature>
<accession>A0A318JTG0</accession>
<protein>
    <submittedName>
        <fullName evidence="2">Uncharacterized protein</fullName>
    </submittedName>
</protein>
<feature type="compositionally biased region" description="Basic residues" evidence="1">
    <location>
        <begin position="159"/>
        <end position="172"/>
    </location>
</feature>
<evidence type="ECO:0000256" key="1">
    <source>
        <dbReference type="SAM" id="MobiDB-lite"/>
    </source>
</evidence>
<sequence>MCWRPCGLLPQANIPPPDRCPEERANLTESPKPHRPRFVPDAASEADTIRARLIDLLQTHFAPVPCRRRMPLGLGHRQTRKSQRFGIAPGVQPLDIHGGKVLDITETGELRITICDRHTQAEQSRCSGWGCSYEDRHLVPLLRRRAQRSTCARSTLRRSVHKLWHQPHHRRGNPNGLSSKNTSPNEKSNSVPAPALTAHHADISLADLRPDPAQRARLEEIRVNIEARIIEARREGWLGEVEGLQVSYSGVNDKLAQIDATLQRTTAGTELGIPGFDAIFGRTAAP</sequence>
<feature type="region of interest" description="Disordered" evidence="1">
    <location>
        <begin position="13"/>
        <end position="39"/>
    </location>
</feature>
<dbReference type="EMBL" id="QJKF01000022">
    <property type="protein sequence ID" value="PXX54934.1"/>
    <property type="molecule type" value="Genomic_DNA"/>
</dbReference>
<gene>
    <name evidence="2" type="ORF">DFR70_12275</name>
</gene>
<keyword evidence="3" id="KW-1185">Reference proteome</keyword>